<feature type="domain" description="Flagellar hook protein FlgE D2" evidence="8">
    <location>
        <begin position="207"/>
        <end position="313"/>
    </location>
</feature>
<dbReference type="Pfam" id="PF06429">
    <property type="entry name" value="Flg_bbr_C"/>
    <property type="match status" value="1"/>
</dbReference>
<keyword evidence="4 5" id="KW-0975">Bacterial flagellum</keyword>
<evidence type="ECO:0000256" key="3">
    <source>
        <dbReference type="ARBA" id="ARBA00019015"/>
    </source>
</evidence>
<feature type="domain" description="Flagellar basal-body/hook protein C-terminal" evidence="7">
    <location>
        <begin position="393"/>
        <end position="436"/>
    </location>
</feature>
<dbReference type="InterPro" id="IPR020013">
    <property type="entry name" value="Flagellar_FlgE/F/G"/>
</dbReference>
<dbReference type="NCBIfam" id="TIGR03506">
    <property type="entry name" value="FlgEFG_subfam"/>
    <property type="match status" value="1"/>
</dbReference>
<comment type="subcellular location">
    <subcellularLocation>
        <location evidence="1 5">Bacterial flagellum basal body</location>
    </subcellularLocation>
</comment>
<dbReference type="InterPro" id="IPR053967">
    <property type="entry name" value="LlgE_F_G-like_D1"/>
</dbReference>
<evidence type="ECO:0000313" key="11">
    <source>
        <dbReference type="Proteomes" id="UP000596977"/>
    </source>
</evidence>
<reference evidence="10 11" key="1">
    <citation type="journal article" date="2014" name="Int. J. Syst. Evol. Microbiol.">
        <title>Complete genome sequence of Corynebacterium casei LMG S-19264T (=DSM 44701T), isolated from a smear-ripened cheese.</title>
        <authorList>
            <consortium name="US DOE Joint Genome Institute (JGI-PGF)"/>
            <person name="Walter F."/>
            <person name="Albersmeier A."/>
            <person name="Kalinowski J."/>
            <person name="Ruckert C."/>
        </authorList>
    </citation>
    <scope>NUCLEOTIDE SEQUENCE [LARGE SCALE GENOMIC DNA]</scope>
    <source>
        <strain evidence="10 11">CGMCC 1.15896</strain>
    </source>
</reference>
<dbReference type="SUPFAM" id="SSF117143">
    <property type="entry name" value="Flagellar hook protein flgE"/>
    <property type="match status" value="1"/>
</dbReference>
<accession>A0A916RA61</accession>
<dbReference type="InterPro" id="IPR037925">
    <property type="entry name" value="FlgE/F/G-like"/>
</dbReference>
<dbReference type="Pfam" id="PF00460">
    <property type="entry name" value="Flg_bb_rod"/>
    <property type="match status" value="1"/>
</dbReference>
<dbReference type="Pfam" id="PF22692">
    <property type="entry name" value="LlgE_F_G_D1"/>
    <property type="match status" value="1"/>
</dbReference>
<keyword evidence="11" id="KW-1185">Reference proteome</keyword>
<dbReference type="InterPro" id="IPR011491">
    <property type="entry name" value="FlgE_D2"/>
</dbReference>
<dbReference type="AlphaFoldDB" id="A0A916RA61"/>
<comment type="caution">
    <text evidence="10">The sequence shown here is derived from an EMBL/GenBank/DDBJ whole genome shotgun (WGS) entry which is preliminary data.</text>
</comment>
<dbReference type="Proteomes" id="UP000596977">
    <property type="component" value="Unassembled WGS sequence"/>
</dbReference>
<dbReference type="OrthoDB" id="8372879at2"/>
<sequence length="438" mass="45781">MGIYGALSTAVSGLRAQAFALENISGNIANSQTTGYKRMETGFIDMVTDAAVGRQVAGAVSAYSRSTNDVRGDIINSSTGTHVALTGSGFFVVGERTGMSDGNSIIGGSNFYTRRGDFEMDREGYLVNGAGYYLKGVPIGATGNPIGSVPETIKIDNGVIPARETSRINYGLNLPADPAVGLYTGGLTDISGLDLEPFKEASLNGGAITTFASNGAPVQVELRWAKTDDAPDTWQLYYQTASDPERWLAVDDAVATFNANGTLATLNGDPIGANQVANITMGGIEVNGTTLGDVELNFGTGGLTQFANTSGRASDIQLFQNGFPAGSFLGVEISDAGRVVATYSNGEQVDLYQLVTADFNAANMLKRLDGGVYAATTQSGEPIFSLEGGIAGSALEASNTDISDEFTKLIVTQQAYAASTRIVSTSDEMLREALNMVR</sequence>
<evidence type="ECO:0000259" key="9">
    <source>
        <dbReference type="Pfam" id="PF22692"/>
    </source>
</evidence>
<protein>
    <recommendedName>
        <fullName evidence="3 5">Flagellar hook protein FlgE</fullName>
    </recommendedName>
</protein>
<dbReference type="PANTHER" id="PTHR30435">
    <property type="entry name" value="FLAGELLAR PROTEIN"/>
    <property type="match status" value="1"/>
</dbReference>
<dbReference type="RefSeq" id="WP_127073850.1">
    <property type="nucleotide sequence ID" value="NZ_BMKB01000002.1"/>
</dbReference>
<dbReference type="InterPro" id="IPR037058">
    <property type="entry name" value="Falgellar_hook_FlgE_sf"/>
</dbReference>
<proteinExistence type="inferred from homology"/>
<organism evidence="10 11">
    <name type="scientific">Pelagibacterium lentulum</name>
    <dbReference type="NCBI Taxonomy" id="2029865"/>
    <lineage>
        <taxon>Bacteria</taxon>
        <taxon>Pseudomonadati</taxon>
        <taxon>Pseudomonadota</taxon>
        <taxon>Alphaproteobacteria</taxon>
        <taxon>Hyphomicrobiales</taxon>
        <taxon>Devosiaceae</taxon>
        <taxon>Pelagibacterium</taxon>
    </lineage>
</organism>
<evidence type="ECO:0000256" key="4">
    <source>
        <dbReference type="ARBA" id="ARBA00023143"/>
    </source>
</evidence>
<evidence type="ECO:0000259" key="8">
    <source>
        <dbReference type="Pfam" id="PF07559"/>
    </source>
</evidence>
<dbReference type="GO" id="GO:0005829">
    <property type="term" value="C:cytosol"/>
    <property type="evidence" value="ECO:0007669"/>
    <property type="project" value="TreeGrafter"/>
</dbReference>
<dbReference type="InterPro" id="IPR001444">
    <property type="entry name" value="Flag_bb_rod_N"/>
</dbReference>
<dbReference type="GO" id="GO:0009424">
    <property type="term" value="C:bacterial-type flagellum hook"/>
    <property type="evidence" value="ECO:0007669"/>
    <property type="project" value="TreeGrafter"/>
</dbReference>
<evidence type="ECO:0000259" key="6">
    <source>
        <dbReference type="Pfam" id="PF00460"/>
    </source>
</evidence>
<dbReference type="GO" id="GO:0009425">
    <property type="term" value="C:bacterial-type flagellum basal body"/>
    <property type="evidence" value="ECO:0007669"/>
    <property type="project" value="UniProtKB-SubCell"/>
</dbReference>
<evidence type="ECO:0000256" key="5">
    <source>
        <dbReference type="RuleBase" id="RU362116"/>
    </source>
</evidence>
<dbReference type="InterPro" id="IPR010930">
    <property type="entry name" value="Flg_bb/hook_C_dom"/>
</dbReference>
<dbReference type="Pfam" id="PF07559">
    <property type="entry name" value="FlgE_D2"/>
    <property type="match status" value="1"/>
</dbReference>
<feature type="domain" description="Flagellar hook protein FlgE/F/G-like D1" evidence="9">
    <location>
        <begin position="84"/>
        <end position="157"/>
    </location>
</feature>
<dbReference type="EMBL" id="BMKB01000002">
    <property type="protein sequence ID" value="GGA47563.1"/>
    <property type="molecule type" value="Genomic_DNA"/>
</dbReference>
<dbReference type="Gene3D" id="2.60.98.20">
    <property type="entry name" value="Flagellar hook protein FlgE"/>
    <property type="match status" value="1"/>
</dbReference>
<feature type="domain" description="Flagellar basal body rod protein N-terminal" evidence="6">
    <location>
        <begin position="7"/>
        <end position="37"/>
    </location>
</feature>
<evidence type="ECO:0000259" key="7">
    <source>
        <dbReference type="Pfam" id="PF06429"/>
    </source>
</evidence>
<gene>
    <name evidence="10" type="ORF">GCM10011499_16740</name>
</gene>
<dbReference type="PANTHER" id="PTHR30435:SF1">
    <property type="entry name" value="FLAGELLAR HOOK PROTEIN FLGE"/>
    <property type="match status" value="1"/>
</dbReference>
<evidence type="ECO:0000256" key="1">
    <source>
        <dbReference type="ARBA" id="ARBA00004117"/>
    </source>
</evidence>
<evidence type="ECO:0000313" key="10">
    <source>
        <dbReference type="EMBL" id="GGA47563.1"/>
    </source>
</evidence>
<comment type="function">
    <text evidence="5">A flexible structure which links the flagellar filament to the drive apparatus in the basal body.</text>
</comment>
<dbReference type="GO" id="GO:0071978">
    <property type="term" value="P:bacterial-type flagellum-dependent swarming motility"/>
    <property type="evidence" value="ECO:0007669"/>
    <property type="project" value="TreeGrafter"/>
</dbReference>
<comment type="similarity">
    <text evidence="2 5">Belongs to the flagella basal body rod proteins family.</text>
</comment>
<name>A0A916RA61_9HYPH</name>
<evidence type="ECO:0000256" key="2">
    <source>
        <dbReference type="ARBA" id="ARBA00009677"/>
    </source>
</evidence>